<reference evidence="3 4" key="1">
    <citation type="submission" date="2024-02" db="EMBL/GenBank/DDBJ databases">
        <title>De novo assembly and annotation of 12 fungi associated with fruit tree decline syndrome in Ontario, Canada.</title>
        <authorList>
            <person name="Sulman M."/>
            <person name="Ellouze W."/>
            <person name="Ilyukhin E."/>
        </authorList>
    </citation>
    <scope>NUCLEOTIDE SEQUENCE [LARGE SCALE GENOMIC DNA]</scope>
    <source>
        <strain evidence="3 4">M11/M66-122</strain>
    </source>
</reference>
<feature type="transmembrane region" description="Helical" evidence="2">
    <location>
        <begin position="131"/>
        <end position="155"/>
    </location>
</feature>
<protein>
    <recommendedName>
        <fullName evidence="5">Apple domain-containing protein</fullName>
    </recommendedName>
</protein>
<dbReference type="EMBL" id="JAKJXP020000013">
    <property type="protein sequence ID" value="KAK7755366.1"/>
    <property type="molecule type" value="Genomic_DNA"/>
</dbReference>
<keyword evidence="2" id="KW-1133">Transmembrane helix</keyword>
<sequence length="285" mass="30541">MSFQLRPYQPQQDSAQEDQQQQGQQQPGAIYGTYSIHGTDPIPQQQPQYPQYPGPYQWQAAGYLTNGYVAEQTYYGPPYPPPPQSPFGDENAGNYYAGVTAVPSSGYPHFLATTSQPNAAPRVICGIKRNYCFILLAIVSFVLVLGIALGVGLGLTMNHSSGSDAATAPPAPTFTGTLVLAPVTCPHDNGTVYLSSPSSPTSASKPFNIECGRDYNSNDGTKDIGKSHKDVATMADCLDLCGANDECVGVGYGDYENSMTCWLKSQLGQPNSSPSWYAARLQDVD</sequence>
<name>A0AAN9UWW3_9PEZI</name>
<evidence type="ECO:0000256" key="2">
    <source>
        <dbReference type="SAM" id="Phobius"/>
    </source>
</evidence>
<evidence type="ECO:0000313" key="3">
    <source>
        <dbReference type="EMBL" id="KAK7755366.1"/>
    </source>
</evidence>
<keyword evidence="2" id="KW-0472">Membrane</keyword>
<dbReference type="Gene3D" id="3.50.4.10">
    <property type="entry name" value="Hepatocyte Growth Factor"/>
    <property type="match status" value="1"/>
</dbReference>
<proteinExistence type="predicted"/>
<organism evidence="3 4">
    <name type="scientific">Diatrype stigma</name>
    <dbReference type="NCBI Taxonomy" id="117547"/>
    <lineage>
        <taxon>Eukaryota</taxon>
        <taxon>Fungi</taxon>
        <taxon>Dikarya</taxon>
        <taxon>Ascomycota</taxon>
        <taxon>Pezizomycotina</taxon>
        <taxon>Sordariomycetes</taxon>
        <taxon>Xylariomycetidae</taxon>
        <taxon>Xylariales</taxon>
        <taxon>Diatrypaceae</taxon>
        <taxon>Diatrype</taxon>
    </lineage>
</organism>
<gene>
    <name evidence="3" type="ORF">SLS62_002593</name>
</gene>
<feature type="compositionally biased region" description="Low complexity" evidence="1">
    <location>
        <begin position="9"/>
        <end position="29"/>
    </location>
</feature>
<feature type="compositionally biased region" description="Low complexity" evidence="1">
    <location>
        <begin position="41"/>
        <end position="51"/>
    </location>
</feature>
<keyword evidence="2" id="KW-0812">Transmembrane</keyword>
<dbReference type="AlphaFoldDB" id="A0AAN9UWW3"/>
<evidence type="ECO:0000256" key="1">
    <source>
        <dbReference type="SAM" id="MobiDB-lite"/>
    </source>
</evidence>
<evidence type="ECO:0008006" key="5">
    <source>
        <dbReference type="Google" id="ProtNLM"/>
    </source>
</evidence>
<keyword evidence="4" id="KW-1185">Reference proteome</keyword>
<accession>A0AAN9UWW3</accession>
<feature type="region of interest" description="Disordered" evidence="1">
    <location>
        <begin position="1"/>
        <end position="51"/>
    </location>
</feature>
<dbReference type="Proteomes" id="UP001320420">
    <property type="component" value="Unassembled WGS sequence"/>
</dbReference>
<comment type="caution">
    <text evidence="3">The sequence shown here is derived from an EMBL/GenBank/DDBJ whole genome shotgun (WGS) entry which is preliminary data.</text>
</comment>
<evidence type="ECO:0000313" key="4">
    <source>
        <dbReference type="Proteomes" id="UP001320420"/>
    </source>
</evidence>